<sequence>MSINIIFFIIRRVVNALITLLLLIVLVFVIIHVIAPSPLALARLYTGPHATTSELEAVAKEYGLDQPLYVQIVDYILNVLHGNLGLDPFYKVPVTTLIGKYLPRTLELVIPATILSVVIGLVTGAIAASNRNKPTDYFIRGVYLVTWASPPFFVATVLQLVVAYYLGLLPPTGTVNPLLPAPKDITPFPILNAMLTGDWSYFWSLVHHMVLPTISIALVSFGIVTRIARASMLDYMESDFARLSLMKGLSRRKVVYGVVLRNASIPIVTLVALLFGYSVAGAVVIEDVYDYHGMGYFITQAIENLDYTSVLGTTIVVGISIIIANLVADILYGILDPRVRVVE</sequence>
<evidence type="ECO:0000313" key="1">
    <source>
        <dbReference type="EMBL" id="MEW9492488.1"/>
    </source>
</evidence>
<accession>A0ACC6TRR1</accession>
<reference evidence="1" key="1">
    <citation type="submission" date="2024-07" db="EMBL/GenBank/DDBJ databases">
        <title>Metagenome and Metagenome-Assembled Genomes of Archaea from a hot spring from the geothermal field of Los Azufres, Mexico.</title>
        <authorList>
            <person name="Marin-Paredes R."/>
            <person name="Martinez-Romero E."/>
            <person name="Servin-Garciduenas L.E."/>
        </authorList>
    </citation>
    <scope>NUCLEOTIDE SEQUENCE</scope>
    <source>
        <strain evidence="1">AZ1-454</strain>
    </source>
</reference>
<dbReference type="EMBL" id="JZWS03000040">
    <property type="protein sequence ID" value="MEW9492488.1"/>
    <property type="molecule type" value="Genomic_DNA"/>
</dbReference>
<evidence type="ECO:0000313" key="2">
    <source>
        <dbReference type="Proteomes" id="UP000053480"/>
    </source>
</evidence>
<comment type="caution">
    <text evidence="1">The sequence shown here is derived from an EMBL/GenBank/DDBJ whole genome shotgun (WGS) entry which is preliminary data.</text>
</comment>
<organism evidence="1 2">
    <name type="scientific">Candidatus Aramenus sulfurataquae</name>
    <dbReference type="NCBI Taxonomy" id="1326980"/>
    <lineage>
        <taxon>Archaea</taxon>
        <taxon>Thermoproteota</taxon>
        <taxon>Thermoprotei</taxon>
        <taxon>Sulfolobales</taxon>
        <taxon>Sulfolobaceae</taxon>
        <taxon>Candidatus Aramenus</taxon>
    </lineage>
</organism>
<proteinExistence type="predicted"/>
<gene>
    <name evidence="1" type="ORF">TQ35_0009875</name>
</gene>
<dbReference type="Proteomes" id="UP000053480">
    <property type="component" value="Unassembled WGS sequence"/>
</dbReference>
<protein>
    <submittedName>
        <fullName evidence="1">ABC transporter permease</fullName>
    </submittedName>
</protein>
<name>A0ACC6TRR1_9CREN</name>